<evidence type="ECO:0000256" key="2">
    <source>
        <dbReference type="HAMAP-Rule" id="MF_00813"/>
    </source>
</evidence>
<feature type="domain" description="Allantoicase" evidence="3">
    <location>
        <begin position="171"/>
        <end position="314"/>
    </location>
</feature>
<dbReference type="PANTHER" id="PTHR12045">
    <property type="entry name" value="ALLANTOICASE"/>
    <property type="match status" value="1"/>
</dbReference>
<dbReference type="Gene3D" id="2.60.120.260">
    <property type="entry name" value="Galactose-binding domain-like"/>
    <property type="match status" value="2"/>
</dbReference>
<comment type="pathway">
    <text evidence="2">Nitrogen metabolism; (S)-allantoin degradation; (S)-ureidoglycolate from allantoate (aminidohydrolase route): step 1/1.</text>
</comment>
<evidence type="ECO:0000313" key="4">
    <source>
        <dbReference type="EMBL" id="GAA4691869.1"/>
    </source>
</evidence>
<name>A0ABP8WP35_9PSEU</name>
<keyword evidence="5" id="KW-1185">Reference proteome</keyword>
<protein>
    <recommendedName>
        <fullName evidence="2">Probable allantoicase</fullName>
        <ecNumber evidence="2">3.5.3.4</ecNumber>
    </recommendedName>
    <alternativeName>
        <fullName evidence="2">Allantoate amidinohydrolase</fullName>
    </alternativeName>
</protein>
<evidence type="ECO:0000313" key="5">
    <source>
        <dbReference type="Proteomes" id="UP001500325"/>
    </source>
</evidence>
<dbReference type="EMBL" id="BAABIC010000009">
    <property type="protein sequence ID" value="GAA4691869.1"/>
    <property type="molecule type" value="Genomic_DNA"/>
</dbReference>
<dbReference type="EC" id="3.5.3.4" evidence="2"/>
<comment type="catalytic activity">
    <reaction evidence="2">
        <text>allantoate + H2O = (S)-ureidoglycolate + urea</text>
        <dbReference type="Rhea" id="RHEA:11016"/>
        <dbReference type="ChEBI" id="CHEBI:15377"/>
        <dbReference type="ChEBI" id="CHEBI:16199"/>
        <dbReference type="ChEBI" id="CHEBI:17536"/>
        <dbReference type="ChEBI" id="CHEBI:57296"/>
        <dbReference type="EC" id="3.5.3.4"/>
    </reaction>
</comment>
<evidence type="ECO:0000256" key="1">
    <source>
        <dbReference type="ARBA" id="ARBA00009242"/>
    </source>
</evidence>
<dbReference type="Pfam" id="PF03561">
    <property type="entry name" value="Allantoicase"/>
    <property type="match status" value="2"/>
</dbReference>
<comment type="caution">
    <text evidence="4">The sequence shown here is derived from an EMBL/GenBank/DDBJ whole genome shotgun (WGS) entry which is preliminary data.</text>
</comment>
<dbReference type="InterPro" id="IPR005164">
    <property type="entry name" value="Allantoicase"/>
</dbReference>
<keyword evidence="2" id="KW-0659">Purine metabolism</keyword>
<sequence length="330" mass="35896">MHPDLALRTLGGSVVSATDESFAAKENLIVPGPPTFDPTTFGHRGKVYDGWETRRRRTPGHDEAVVRLGAPGVVRRIVVDTTWFTGNFPPEAAVDGSADGSTWFALLPLSPLKGDSENAFDVRCDRRVTHVRLRIVPDGGVARLRVHGEALPDPALLDALGTVDLVAIENGGHVRDVSNRFYSSPHNLLLPGPARSMGEGWETARRRDAGNDWVELGLGTEGRIALAEIDTSYFLYNAPGSAVLRGRCVDASSGDGRGGDEKGGEGAWQDLLDTPLQPDTRHRFVLADRPAVSEVRLDIFPDGGLSRVRLWGTPTERGRESLQTRWRSAR</sequence>
<dbReference type="PANTHER" id="PTHR12045:SF3">
    <property type="entry name" value="INACTIVE ALLANTOICASE-RELATED"/>
    <property type="match status" value="1"/>
</dbReference>
<dbReference type="SUPFAM" id="SSF49785">
    <property type="entry name" value="Galactose-binding domain-like"/>
    <property type="match status" value="2"/>
</dbReference>
<dbReference type="InterPro" id="IPR008979">
    <property type="entry name" value="Galactose-bd-like_sf"/>
</dbReference>
<proteinExistence type="inferred from homology"/>
<keyword evidence="2" id="KW-0378">Hydrolase</keyword>
<organism evidence="4 5">
    <name type="scientific">Pseudonocardia yuanmonensis</name>
    <dbReference type="NCBI Taxonomy" id="1095914"/>
    <lineage>
        <taxon>Bacteria</taxon>
        <taxon>Bacillati</taxon>
        <taxon>Actinomycetota</taxon>
        <taxon>Actinomycetes</taxon>
        <taxon>Pseudonocardiales</taxon>
        <taxon>Pseudonocardiaceae</taxon>
        <taxon>Pseudonocardia</taxon>
    </lineage>
</organism>
<evidence type="ECO:0000259" key="3">
    <source>
        <dbReference type="Pfam" id="PF03561"/>
    </source>
</evidence>
<reference evidence="5" key="1">
    <citation type="journal article" date="2019" name="Int. J. Syst. Evol. Microbiol.">
        <title>The Global Catalogue of Microorganisms (GCM) 10K type strain sequencing project: providing services to taxonomists for standard genome sequencing and annotation.</title>
        <authorList>
            <consortium name="The Broad Institute Genomics Platform"/>
            <consortium name="The Broad Institute Genome Sequencing Center for Infectious Disease"/>
            <person name="Wu L."/>
            <person name="Ma J."/>
        </authorList>
    </citation>
    <scope>NUCLEOTIDE SEQUENCE [LARGE SCALE GENOMIC DNA]</scope>
    <source>
        <strain evidence="5">JCM 18055</strain>
    </source>
</reference>
<dbReference type="Proteomes" id="UP001500325">
    <property type="component" value="Unassembled WGS sequence"/>
</dbReference>
<dbReference type="HAMAP" id="MF_00813">
    <property type="entry name" value="Allantoicase"/>
    <property type="match status" value="1"/>
</dbReference>
<dbReference type="InterPro" id="IPR015908">
    <property type="entry name" value="Allantoicase_dom"/>
</dbReference>
<gene>
    <name evidence="4" type="primary">alc_1</name>
    <name evidence="2" type="synonym">alc</name>
    <name evidence="4" type="ORF">GCM10023215_31070</name>
</gene>
<dbReference type="RefSeq" id="WP_345381216.1">
    <property type="nucleotide sequence ID" value="NZ_BAABIC010000009.1"/>
</dbReference>
<feature type="domain" description="Allantoicase" evidence="3">
    <location>
        <begin position="11"/>
        <end position="150"/>
    </location>
</feature>
<dbReference type="NCBIfam" id="TIGR02961">
    <property type="entry name" value="allantoicase"/>
    <property type="match status" value="1"/>
</dbReference>
<accession>A0ABP8WP35</accession>
<dbReference type="PIRSF" id="PIRSF016516">
    <property type="entry name" value="Allantoicase"/>
    <property type="match status" value="1"/>
</dbReference>
<comment type="similarity">
    <text evidence="1 2">Belongs to the allantoicase family.</text>
</comment>